<keyword evidence="1" id="KW-1133">Transmembrane helix</keyword>
<organism evidence="2 3">
    <name type="scientific">Pseudoduganella aquatica</name>
    <dbReference type="NCBI Taxonomy" id="2660641"/>
    <lineage>
        <taxon>Bacteria</taxon>
        <taxon>Pseudomonadati</taxon>
        <taxon>Pseudomonadota</taxon>
        <taxon>Betaproteobacteria</taxon>
        <taxon>Burkholderiales</taxon>
        <taxon>Oxalobacteraceae</taxon>
        <taxon>Telluria group</taxon>
        <taxon>Pseudoduganella</taxon>
    </lineage>
</organism>
<sequence>MLKISLIGRGWFHEAWHHKTSVIGGILAIISLSLAHYAGFLMKVPLQIVAVAGMPLVRGVTATFLFYVFFCAVFARVLASILQLAVLPFIAVTDRIDPAFHRKMDWPHQRRFVRSHSRTIKWEGLIWIGIQSLMFLLMMLSIYVEFAGTWTSVAGLFASIVLVILTGLLRAGFFLQPKPKTFINKIKARRVRAGRASSAAFVTATAALIIIAFFMGVMRAHLLRDQQEHPIVTKEFSGKAAVIASADGALLLLQKQGAEMRYIYSTAEFTASIETKSVFPPLGMRKE</sequence>
<evidence type="ECO:0000256" key="1">
    <source>
        <dbReference type="SAM" id="Phobius"/>
    </source>
</evidence>
<evidence type="ECO:0000313" key="3">
    <source>
        <dbReference type="Proteomes" id="UP000450676"/>
    </source>
</evidence>
<keyword evidence="1" id="KW-0812">Transmembrane</keyword>
<name>A0A7X4HER3_9BURK</name>
<dbReference type="RefSeq" id="WP_161073514.1">
    <property type="nucleotide sequence ID" value="NZ_WWCU01000021.1"/>
</dbReference>
<dbReference type="Proteomes" id="UP000450676">
    <property type="component" value="Unassembled WGS sequence"/>
</dbReference>
<comment type="caution">
    <text evidence="2">The sequence shown here is derived from an EMBL/GenBank/DDBJ whole genome shotgun (WGS) entry which is preliminary data.</text>
</comment>
<evidence type="ECO:0000313" key="2">
    <source>
        <dbReference type="EMBL" id="MYN09202.1"/>
    </source>
</evidence>
<feature type="transmembrane region" description="Helical" evidence="1">
    <location>
        <begin position="21"/>
        <end position="44"/>
    </location>
</feature>
<feature type="transmembrane region" description="Helical" evidence="1">
    <location>
        <begin position="64"/>
        <end position="92"/>
    </location>
</feature>
<protein>
    <submittedName>
        <fullName evidence="2">Uncharacterized protein</fullName>
    </submittedName>
</protein>
<dbReference type="AlphaFoldDB" id="A0A7X4HER3"/>
<feature type="transmembrane region" description="Helical" evidence="1">
    <location>
        <begin position="196"/>
        <end position="216"/>
    </location>
</feature>
<feature type="transmembrane region" description="Helical" evidence="1">
    <location>
        <begin position="150"/>
        <end position="175"/>
    </location>
</feature>
<proteinExistence type="predicted"/>
<reference evidence="2 3" key="1">
    <citation type="submission" date="2019-12" db="EMBL/GenBank/DDBJ databases">
        <title>Novel species isolated from a subtropical stream in China.</title>
        <authorList>
            <person name="Lu H."/>
        </authorList>
    </citation>
    <scope>NUCLEOTIDE SEQUENCE [LARGE SCALE GENOMIC DNA]</scope>
    <source>
        <strain evidence="2 3">FT127W</strain>
    </source>
</reference>
<keyword evidence="3" id="KW-1185">Reference proteome</keyword>
<keyword evidence="1" id="KW-0472">Membrane</keyword>
<feature type="transmembrane region" description="Helical" evidence="1">
    <location>
        <begin position="124"/>
        <end position="144"/>
    </location>
</feature>
<dbReference type="EMBL" id="WWCU01000021">
    <property type="protein sequence ID" value="MYN09202.1"/>
    <property type="molecule type" value="Genomic_DNA"/>
</dbReference>
<accession>A0A7X4HER3</accession>
<gene>
    <name evidence="2" type="ORF">GTP77_17910</name>
</gene>